<dbReference type="EMBL" id="CAKLBY020000014">
    <property type="protein sequence ID" value="CAK7896818.1"/>
    <property type="molecule type" value="Genomic_DNA"/>
</dbReference>
<keyword evidence="2 5" id="KW-0240">DNA-directed RNA polymerase</keyword>
<dbReference type="Gene3D" id="1.10.10.10">
    <property type="entry name" value="Winged helix-like DNA-binding domain superfamily/Winged helix DNA-binding domain"/>
    <property type="match status" value="4"/>
</dbReference>
<dbReference type="GO" id="GO:0005666">
    <property type="term" value="C:RNA polymerase III complex"/>
    <property type="evidence" value="ECO:0007669"/>
    <property type="project" value="UniProtKB-UniRule"/>
</dbReference>
<keyword evidence="3 5" id="KW-0804">Transcription</keyword>
<dbReference type="Proteomes" id="UP001162060">
    <property type="component" value="Unassembled WGS sequence"/>
</dbReference>
<evidence type="ECO:0000256" key="6">
    <source>
        <dbReference type="SAM" id="MobiDB-lite"/>
    </source>
</evidence>
<comment type="function">
    <text evidence="5">DNA-dependent RNA polymerase catalyzes the transcription of DNA into RNA using the four ribonucleoside triphosphates as substrates. Specific core component of RNA polymerase III which synthesizes small RNAs, such as 5S rRNA and tRNAs.</text>
</comment>
<dbReference type="PANTHER" id="PTHR12949">
    <property type="entry name" value="RNA POLYMERASE III DNA DIRECTED -RELATED"/>
    <property type="match status" value="1"/>
</dbReference>
<evidence type="ECO:0000313" key="11">
    <source>
        <dbReference type="Proteomes" id="UP001162060"/>
    </source>
</evidence>
<dbReference type="EMBL" id="CAKLBY020000101">
    <property type="protein sequence ID" value="CAK7926640.1"/>
    <property type="molecule type" value="Genomic_DNA"/>
</dbReference>
<feature type="compositionally biased region" description="Low complexity" evidence="6">
    <location>
        <begin position="243"/>
        <end position="255"/>
    </location>
</feature>
<evidence type="ECO:0000313" key="9">
    <source>
        <dbReference type="EMBL" id="CAK7896818.1"/>
    </source>
</evidence>
<organism evidence="9 11">
    <name type="scientific">Peronospora matthiolae</name>
    <dbReference type="NCBI Taxonomy" id="2874970"/>
    <lineage>
        <taxon>Eukaryota</taxon>
        <taxon>Sar</taxon>
        <taxon>Stramenopiles</taxon>
        <taxon>Oomycota</taxon>
        <taxon>Peronosporomycetes</taxon>
        <taxon>Peronosporales</taxon>
        <taxon>Peronosporaceae</taxon>
        <taxon>Peronospora</taxon>
    </lineage>
</organism>
<sequence>MAIRASAAFATRSERALVLSVVREDFGDLAGRVAETLLRAEGLRLSEVAAKLQRPTTSHAPPSSVHHITGALLKLLQHNLLDVTPVAGRSDGVQIVTYKVNVQEALYRLRFPKFIQQANESFGVAGQVIMEEVLLQGRVRMDQSLETMAYNLADQRRLDRKKGHAQEGGDQSCRMIESEAEEEEEVSEHELDECRDQVREVFVEMAKKRYISRVHPLEVKVVDPKEAPDFPASITRGQEKSRATNANIDGTTATTDADKKRGTAVDEDGLTVRKKKRKVPSQQSGNAIPVELQMMLDADEAARNEKDDLEAEWEPSPASTGRASKRKKSAKRAKLPTRGSLSKNATAGGETSGEDVSEGSGAHTDEQSLVWRFGVTQLLRDLRHKACIRFATENVNAVAGAVVAAMLQHSSPHEREKDEPTSFPVSARELFEKESVKKALPAEANNPWRLLLNYMMVMCRDKSGMVMKVAHEVFDSTQARAGDGGRYVVHMQKIVEFLQHATTHAYIQEKYGVASARIVRLLLEKRQLEQKTIGELALLPSNDVRHRLYELYTDKLLILQEISKRADHNPAFTFYCWSVDVPKMQARIADRVQDSLCRLRRRRKFEAEENKELIARSEQLVEANDLDKFDRLSRSLDRLDRAVIHLDGMLMLYRDFKCTWNEMRVPR</sequence>
<comment type="similarity">
    <text evidence="5">Belongs to the eukaryotic RPC3/POLR3C RNA polymerase subunit family.</text>
</comment>
<dbReference type="GO" id="GO:0006351">
    <property type="term" value="P:DNA-templated transcription"/>
    <property type="evidence" value="ECO:0007669"/>
    <property type="project" value="InterPro"/>
</dbReference>
<dbReference type="GO" id="GO:0003697">
    <property type="term" value="F:single-stranded DNA binding"/>
    <property type="evidence" value="ECO:0007669"/>
    <property type="project" value="UniProtKB-UniRule"/>
</dbReference>
<reference evidence="9" key="1">
    <citation type="submission" date="2024-01" db="EMBL/GenBank/DDBJ databases">
        <authorList>
            <person name="Webb A."/>
        </authorList>
    </citation>
    <scope>NUCLEOTIDE SEQUENCE</scope>
    <source>
        <strain evidence="9">Pm1</strain>
    </source>
</reference>
<feature type="region of interest" description="Disordered" evidence="6">
    <location>
        <begin position="227"/>
        <end position="290"/>
    </location>
</feature>
<feature type="compositionally biased region" description="Basic residues" evidence="6">
    <location>
        <begin position="323"/>
        <end position="335"/>
    </location>
</feature>
<evidence type="ECO:0000256" key="1">
    <source>
        <dbReference type="ARBA" id="ARBA00004123"/>
    </source>
</evidence>
<feature type="domain" description="RNA polymerase III Rpc82 C -terminal" evidence="7">
    <location>
        <begin position="287"/>
        <end position="433"/>
    </location>
</feature>
<dbReference type="PANTHER" id="PTHR12949:SF0">
    <property type="entry name" value="DNA-DIRECTED RNA POLYMERASE III SUBUNIT RPC3"/>
    <property type="match status" value="1"/>
</dbReference>
<feature type="domain" description="DNA-directed RNA polymerase III subunit RPC3 winged-helix" evidence="8">
    <location>
        <begin position="505"/>
        <end position="579"/>
    </location>
</feature>
<dbReference type="InterPro" id="IPR036388">
    <property type="entry name" value="WH-like_DNA-bd_sf"/>
</dbReference>
<proteinExistence type="inferred from homology"/>
<dbReference type="InterPro" id="IPR055207">
    <property type="entry name" value="POLR3C_WHD"/>
</dbReference>
<dbReference type="FunFam" id="1.10.10.10:FF:000420">
    <property type="entry name" value="RNA polymerase III subunit, putative"/>
    <property type="match status" value="1"/>
</dbReference>
<evidence type="ECO:0000256" key="5">
    <source>
        <dbReference type="RuleBase" id="RU367076"/>
    </source>
</evidence>
<evidence type="ECO:0000259" key="7">
    <source>
        <dbReference type="Pfam" id="PF05645"/>
    </source>
</evidence>
<feature type="region of interest" description="Disordered" evidence="6">
    <location>
        <begin position="302"/>
        <end position="363"/>
    </location>
</feature>
<dbReference type="InterPro" id="IPR008806">
    <property type="entry name" value="RNA_pol_III_Rpc82_C"/>
</dbReference>
<protein>
    <recommendedName>
        <fullName evidence="5">DNA-directed RNA polymerase III subunit RPC3</fullName>
        <shortName evidence="5">RNA polymerase III subunit C3</shortName>
    </recommendedName>
</protein>
<comment type="caution">
    <text evidence="9">The sequence shown here is derived from an EMBL/GenBank/DDBJ whole genome shotgun (WGS) entry which is preliminary data.</text>
</comment>
<feature type="region of interest" description="Disordered" evidence="6">
    <location>
        <begin position="159"/>
        <end position="191"/>
    </location>
</feature>
<evidence type="ECO:0000256" key="2">
    <source>
        <dbReference type="ARBA" id="ARBA00022478"/>
    </source>
</evidence>
<dbReference type="AlphaFoldDB" id="A0AAV1T1V1"/>
<name>A0AAV1T1V1_9STRA</name>
<gene>
    <name evidence="10" type="ORF">PM001_LOCUS11790</name>
    <name evidence="9" type="ORF">PM001_LOCUS1315</name>
</gene>
<comment type="subcellular location">
    <subcellularLocation>
        <location evidence="1 5">Nucleus</location>
    </subcellularLocation>
</comment>
<keyword evidence="4 5" id="KW-0539">Nucleus</keyword>
<comment type="subunit">
    <text evidence="5">Component of the RNA polymerase III (Pol III) complex consisting of 17 subunits.</text>
</comment>
<evidence type="ECO:0000313" key="10">
    <source>
        <dbReference type="EMBL" id="CAK7926640.1"/>
    </source>
</evidence>
<evidence type="ECO:0000256" key="3">
    <source>
        <dbReference type="ARBA" id="ARBA00023163"/>
    </source>
</evidence>
<evidence type="ECO:0000256" key="4">
    <source>
        <dbReference type="ARBA" id="ARBA00023242"/>
    </source>
</evidence>
<feature type="compositionally biased region" description="Acidic residues" evidence="6">
    <location>
        <begin position="178"/>
        <end position="187"/>
    </location>
</feature>
<dbReference type="Pfam" id="PF22536">
    <property type="entry name" value="WHD_POLR3C"/>
    <property type="match status" value="1"/>
</dbReference>
<dbReference type="InterPro" id="IPR039748">
    <property type="entry name" value="RPC3"/>
</dbReference>
<evidence type="ECO:0000259" key="8">
    <source>
        <dbReference type="Pfam" id="PF22536"/>
    </source>
</evidence>
<dbReference type="Pfam" id="PF05645">
    <property type="entry name" value="RNA_pol_Rpc82"/>
    <property type="match status" value="1"/>
</dbReference>
<accession>A0AAV1T1V1</accession>